<dbReference type="EMBL" id="CM056816">
    <property type="protein sequence ID" value="KAJ8632450.1"/>
    <property type="molecule type" value="Genomic_DNA"/>
</dbReference>
<gene>
    <name evidence="1" type="ORF">MRB53_025786</name>
</gene>
<accession>A0ACC2LGT3</accession>
<comment type="caution">
    <text evidence="1">The sequence shown here is derived from an EMBL/GenBank/DDBJ whole genome shotgun (WGS) entry which is preliminary data.</text>
</comment>
<reference evidence="1 2" key="1">
    <citation type="journal article" date="2022" name="Hortic Res">
        <title>A haplotype resolved chromosomal level avocado genome allows analysis of novel avocado genes.</title>
        <authorList>
            <person name="Nath O."/>
            <person name="Fletcher S.J."/>
            <person name="Hayward A."/>
            <person name="Shaw L.M."/>
            <person name="Masouleh A.K."/>
            <person name="Furtado A."/>
            <person name="Henry R.J."/>
            <person name="Mitter N."/>
        </authorList>
    </citation>
    <scope>NUCLEOTIDE SEQUENCE [LARGE SCALE GENOMIC DNA]</scope>
    <source>
        <strain evidence="2">cv. Hass</strain>
    </source>
</reference>
<organism evidence="1 2">
    <name type="scientific">Persea americana</name>
    <name type="common">Avocado</name>
    <dbReference type="NCBI Taxonomy" id="3435"/>
    <lineage>
        <taxon>Eukaryota</taxon>
        <taxon>Viridiplantae</taxon>
        <taxon>Streptophyta</taxon>
        <taxon>Embryophyta</taxon>
        <taxon>Tracheophyta</taxon>
        <taxon>Spermatophyta</taxon>
        <taxon>Magnoliopsida</taxon>
        <taxon>Magnoliidae</taxon>
        <taxon>Laurales</taxon>
        <taxon>Lauraceae</taxon>
        <taxon>Persea</taxon>
    </lineage>
</organism>
<dbReference type="Proteomes" id="UP001234297">
    <property type="component" value="Chromosome 8"/>
</dbReference>
<sequence length="89" mass="10123">MKKYSPTTLSAQYLLLFLLSYQQNLSTASENAQSKSYIVYMGERKHSDPSLVVDSHHTILLQCWEGANKKQLIRSFIVTSMVSQDLPRG</sequence>
<protein>
    <submittedName>
        <fullName evidence="1">Uncharacterized protein</fullName>
    </submittedName>
</protein>
<proteinExistence type="predicted"/>
<name>A0ACC2LGT3_PERAE</name>
<evidence type="ECO:0000313" key="2">
    <source>
        <dbReference type="Proteomes" id="UP001234297"/>
    </source>
</evidence>
<keyword evidence="2" id="KW-1185">Reference proteome</keyword>
<evidence type="ECO:0000313" key="1">
    <source>
        <dbReference type="EMBL" id="KAJ8632450.1"/>
    </source>
</evidence>